<dbReference type="InterPro" id="IPR012296">
    <property type="entry name" value="Nuclease_put_TT1808"/>
</dbReference>
<dbReference type="PANTHER" id="PTHR47152:SF1">
    <property type="entry name" value="SLL1186 PROTEIN"/>
    <property type="match status" value="1"/>
</dbReference>
<dbReference type="InterPro" id="IPR011335">
    <property type="entry name" value="Restrct_endonuc-II-like"/>
</dbReference>
<dbReference type="InterPro" id="IPR008538">
    <property type="entry name" value="Uma2"/>
</dbReference>
<evidence type="ECO:0000313" key="3">
    <source>
        <dbReference type="Proteomes" id="UP000642094"/>
    </source>
</evidence>
<dbReference type="PANTHER" id="PTHR47152">
    <property type="entry name" value="SLR2084 PROTEIN-RELATED"/>
    <property type="match status" value="1"/>
</dbReference>
<keyword evidence="2" id="KW-0540">Nuclease</keyword>
<proteinExistence type="predicted"/>
<keyword evidence="3" id="KW-1185">Reference proteome</keyword>
<protein>
    <submittedName>
        <fullName evidence="2">Uma2 family endonuclease</fullName>
    </submittedName>
</protein>
<reference evidence="2 3" key="1">
    <citation type="journal article" date="2020" name="ISME J.">
        <title>Comparative genomics reveals insights into cyanobacterial evolution and habitat adaptation.</title>
        <authorList>
            <person name="Chen M.Y."/>
            <person name="Teng W.K."/>
            <person name="Zhao L."/>
            <person name="Hu C.X."/>
            <person name="Zhou Y.K."/>
            <person name="Han B.P."/>
            <person name="Song L.R."/>
            <person name="Shu W.S."/>
        </authorList>
    </citation>
    <scope>NUCLEOTIDE SEQUENCE [LARGE SCALE GENOMIC DNA]</scope>
    <source>
        <strain evidence="2 3">FACHB-723</strain>
    </source>
</reference>
<dbReference type="RefSeq" id="WP_190403380.1">
    <property type="nucleotide sequence ID" value="NZ_JACJQB010000017.1"/>
</dbReference>
<dbReference type="EMBL" id="JACJQB010000017">
    <property type="protein sequence ID" value="MBD2188533.1"/>
    <property type="molecule type" value="Genomic_DNA"/>
</dbReference>
<dbReference type="GO" id="GO:0004519">
    <property type="term" value="F:endonuclease activity"/>
    <property type="evidence" value="ECO:0007669"/>
    <property type="project" value="UniProtKB-KW"/>
</dbReference>
<feature type="domain" description="Putative restriction endonuclease" evidence="1">
    <location>
        <begin position="25"/>
        <end position="187"/>
    </location>
</feature>
<evidence type="ECO:0000259" key="1">
    <source>
        <dbReference type="Pfam" id="PF05685"/>
    </source>
</evidence>
<dbReference type="Gene3D" id="3.90.1570.10">
    <property type="entry name" value="tt1808, chain A"/>
    <property type="match status" value="1"/>
</dbReference>
<accession>A0ABR7ZYP3</accession>
<dbReference type="Pfam" id="PF05685">
    <property type="entry name" value="Uma2"/>
    <property type="match status" value="1"/>
</dbReference>
<organism evidence="2 3">
    <name type="scientific">Pseudanabaena mucicola FACHB-723</name>
    <dbReference type="NCBI Taxonomy" id="2692860"/>
    <lineage>
        <taxon>Bacteria</taxon>
        <taxon>Bacillati</taxon>
        <taxon>Cyanobacteriota</taxon>
        <taxon>Cyanophyceae</taxon>
        <taxon>Pseudanabaenales</taxon>
        <taxon>Pseudanabaenaceae</taxon>
        <taxon>Pseudanabaena</taxon>
    </lineage>
</organism>
<evidence type="ECO:0000313" key="2">
    <source>
        <dbReference type="EMBL" id="MBD2188533.1"/>
    </source>
</evidence>
<gene>
    <name evidence="2" type="ORF">H6F41_10285</name>
</gene>
<dbReference type="SUPFAM" id="SSF52980">
    <property type="entry name" value="Restriction endonuclease-like"/>
    <property type="match status" value="1"/>
</dbReference>
<keyword evidence="2" id="KW-0255">Endonuclease</keyword>
<keyword evidence="2" id="KW-0378">Hydrolase</keyword>
<sequence length="213" mass="24144">MIVTTPIKAIALGAGSRISISNLTWQDFEQLLLGTGENRNTRMAYYKGTLEIMSPLASHERPHRIIADIVKTILEIQERDWEDFGSTIFKRPDVAGVEPDTCFYIQNAELVRDCTSMDLSIYPPPDLAIESDVMSKTALQAYESILVPEVWIYSNQKLVIHVLQSDRYIETNTSLIFPDLPITELIPTLVLQAIKQGTSRMLRHLKSRLKPTL</sequence>
<dbReference type="CDD" id="cd06260">
    <property type="entry name" value="DUF820-like"/>
    <property type="match status" value="1"/>
</dbReference>
<name>A0ABR7ZYP3_9CYAN</name>
<dbReference type="Proteomes" id="UP000642094">
    <property type="component" value="Unassembled WGS sequence"/>
</dbReference>
<comment type="caution">
    <text evidence="2">The sequence shown here is derived from an EMBL/GenBank/DDBJ whole genome shotgun (WGS) entry which is preliminary data.</text>
</comment>